<dbReference type="AlphaFoldDB" id="A0A0B2SWA4"/>
<protein>
    <submittedName>
        <fullName evidence="1">Uncharacterized protein</fullName>
    </submittedName>
</protein>
<name>A0A0B2SWA4_GLYSO</name>
<dbReference type="EMBL" id="KN639434">
    <property type="protein sequence ID" value="KHN48557.1"/>
    <property type="molecule type" value="Genomic_DNA"/>
</dbReference>
<sequence>MWSQDIPAEIRLVRLQLKEPLDMFPQNSWKSMIE</sequence>
<proteinExistence type="predicted"/>
<reference evidence="1" key="1">
    <citation type="submission" date="2014-07" db="EMBL/GenBank/DDBJ databases">
        <title>Identification of a novel salt tolerance gene in wild soybean by whole-genome sequencing.</title>
        <authorList>
            <person name="Lam H.-M."/>
            <person name="Qi X."/>
            <person name="Li M.-W."/>
            <person name="Liu X."/>
            <person name="Xie M."/>
            <person name="Ni M."/>
            <person name="Xu X."/>
        </authorList>
    </citation>
    <scope>NUCLEOTIDE SEQUENCE [LARGE SCALE GENOMIC DNA]</scope>
    <source>
        <tissue evidence="1">Root</tissue>
    </source>
</reference>
<gene>
    <name evidence="1" type="ORF">glysoja_034180</name>
</gene>
<accession>A0A0B2SWA4</accession>
<dbReference type="Proteomes" id="UP000053555">
    <property type="component" value="Unassembled WGS sequence"/>
</dbReference>
<organism evidence="1">
    <name type="scientific">Glycine soja</name>
    <name type="common">Wild soybean</name>
    <dbReference type="NCBI Taxonomy" id="3848"/>
    <lineage>
        <taxon>Eukaryota</taxon>
        <taxon>Viridiplantae</taxon>
        <taxon>Streptophyta</taxon>
        <taxon>Embryophyta</taxon>
        <taxon>Tracheophyta</taxon>
        <taxon>Spermatophyta</taxon>
        <taxon>Magnoliopsida</taxon>
        <taxon>eudicotyledons</taxon>
        <taxon>Gunneridae</taxon>
        <taxon>Pentapetalae</taxon>
        <taxon>rosids</taxon>
        <taxon>fabids</taxon>
        <taxon>Fabales</taxon>
        <taxon>Fabaceae</taxon>
        <taxon>Papilionoideae</taxon>
        <taxon>50 kb inversion clade</taxon>
        <taxon>NPAAA clade</taxon>
        <taxon>indigoferoid/millettioid clade</taxon>
        <taxon>Phaseoleae</taxon>
        <taxon>Glycine</taxon>
        <taxon>Glycine subgen. Soja</taxon>
    </lineage>
</organism>
<evidence type="ECO:0000313" key="1">
    <source>
        <dbReference type="EMBL" id="KHN48557.1"/>
    </source>
</evidence>